<reference evidence="1 2" key="1">
    <citation type="submission" date="2014-07" db="EMBL/GenBank/DDBJ databases">
        <title>Epilithonimonas lactis LMG 22401 Genome.</title>
        <authorList>
            <person name="Pipes S.E."/>
            <person name="Stropko S.J."/>
        </authorList>
    </citation>
    <scope>NUCLEOTIDE SEQUENCE [LARGE SCALE GENOMIC DNA]</scope>
    <source>
        <strain evidence="1 2">LMG 24401</strain>
    </source>
</reference>
<proteinExistence type="predicted"/>
<keyword evidence="2" id="KW-1185">Reference proteome</keyword>
<protein>
    <submittedName>
        <fullName evidence="1">Uncharacterized protein</fullName>
    </submittedName>
</protein>
<dbReference type="OrthoDB" id="1270789at2"/>
<sequence length="123" mass="13620">MKLKTLLPFFITLLFLTSCDRIIDNYYEQQAQENYTSPYMGKWVGNYTGQGNGTLIISVAKSGSITGNYGPNNDMVLGFVLDDGALTPVISETPIFTMYGSLNTKKGTWKNGDLTGDWTLTKQ</sequence>
<dbReference type="STRING" id="421072.SAMN04488097_0590"/>
<evidence type="ECO:0000313" key="2">
    <source>
        <dbReference type="Proteomes" id="UP000028623"/>
    </source>
</evidence>
<name>A0A085BFG1_9FLAO</name>
<comment type="caution">
    <text evidence="1">The sequence shown here is derived from an EMBL/GenBank/DDBJ whole genome shotgun (WGS) entry which is preliminary data.</text>
</comment>
<dbReference type="PROSITE" id="PS51257">
    <property type="entry name" value="PROKAR_LIPOPROTEIN"/>
    <property type="match status" value="1"/>
</dbReference>
<dbReference type="AlphaFoldDB" id="A0A085BFG1"/>
<evidence type="ECO:0000313" key="1">
    <source>
        <dbReference type="EMBL" id="KFC21206.1"/>
    </source>
</evidence>
<accession>A0A085BFG1</accession>
<gene>
    <name evidence="1" type="ORF">IO89_13455</name>
</gene>
<dbReference type="EMBL" id="JPLY01000004">
    <property type="protein sequence ID" value="KFC21206.1"/>
    <property type="molecule type" value="Genomic_DNA"/>
</dbReference>
<dbReference type="eggNOG" id="ENOG50331AQ">
    <property type="taxonomic scope" value="Bacteria"/>
</dbReference>
<dbReference type="Proteomes" id="UP000028623">
    <property type="component" value="Unassembled WGS sequence"/>
</dbReference>
<dbReference type="RefSeq" id="WP_034976980.1">
    <property type="nucleotide sequence ID" value="NZ_FOFI01000001.1"/>
</dbReference>
<organism evidence="1 2">
    <name type="scientific">Epilithonimonas lactis</name>
    <dbReference type="NCBI Taxonomy" id="421072"/>
    <lineage>
        <taxon>Bacteria</taxon>
        <taxon>Pseudomonadati</taxon>
        <taxon>Bacteroidota</taxon>
        <taxon>Flavobacteriia</taxon>
        <taxon>Flavobacteriales</taxon>
        <taxon>Weeksellaceae</taxon>
        <taxon>Chryseobacterium group</taxon>
        <taxon>Epilithonimonas</taxon>
    </lineage>
</organism>